<protein>
    <recommendedName>
        <fullName evidence="13">cGMP-dependent protein kinase</fullName>
    </recommendedName>
</protein>
<dbReference type="InterPro" id="IPR018247">
    <property type="entry name" value="EF_Hand_1_Ca_BS"/>
</dbReference>
<dbReference type="SMART" id="SM00054">
    <property type="entry name" value="EFh"/>
    <property type="match status" value="3"/>
</dbReference>
<evidence type="ECO:0000259" key="11">
    <source>
        <dbReference type="PROSITE" id="PS50222"/>
    </source>
</evidence>
<dbReference type="EMBL" id="HBIO01001271">
    <property type="protein sequence ID" value="CAE0456050.1"/>
    <property type="molecule type" value="Transcribed_RNA"/>
</dbReference>
<feature type="domain" description="EF-hand" evidence="11">
    <location>
        <begin position="424"/>
        <end position="459"/>
    </location>
</feature>
<dbReference type="PROSITE" id="PS50011">
    <property type="entry name" value="PROTEIN_KINASE_DOM"/>
    <property type="match status" value="1"/>
</dbReference>
<reference evidence="12" key="1">
    <citation type="submission" date="2021-01" db="EMBL/GenBank/DDBJ databases">
        <authorList>
            <person name="Corre E."/>
            <person name="Pelletier E."/>
            <person name="Niang G."/>
            <person name="Scheremetjew M."/>
            <person name="Finn R."/>
            <person name="Kale V."/>
            <person name="Holt S."/>
            <person name="Cochrane G."/>
            <person name="Meng A."/>
            <person name="Brown T."/>
            <person name="Cohen L."/>
        </authorList>
    </citation>
    <scope>NUCLEOTIDE SEQUENCE</scope>
    <source>
        <strain evidence="12">MM31A-1</strain>
    </source>
</reference>
<evidence type="ECO:0000256" key="3">
    <source>
        <dbReference type="ARBA" id="ARBA00022837"/>
    </source>
</evidence>
<keyword evidence="8" id="KW-0732">Signal</keyword>
<dbReference type="InterPro" id="IPR002048">
    <property type="entry name" value="EF_hand_dom"/>
</dbReference>
<evidence type="ECO:0000256" key="7">
    <source>
        <dbReference type="PROSITE-ProRule" id="PRU10141"/>
    </source>
</evidence>
<sequence length="792" mass="88580">MWRIRSSSWRRPLFVAATGTAVALVELWNQDDEVKLVRNNKSAKAVASSETSFRQFKIEPPLYISSCQCEKVQPTPTQKAAIQRRATIHALNATSTPLRNLNAIYKINWKNHLGEGAFGSVYLATNRETGEKVALKKIPKKFTNSASFQNEMNALLQIRTNGGHPNICSLRENFEDHLHYYVVLDLVSGGEMFDHLIKMGAYSEADAARLVREVANALTFMHGIGITHGDLKPENLMLSTNRKEDSTIQIVDFGCSQVSSPKGIIETKSSAGNTPAYCPPEVLENPNDPVSSKMDIWGLGVVIYIMLTGLHPFDLNGKNTDEDIERALKLKQSPPMRNSPITAHLSPSALDVIEKCIVWDPDKRISGLELLAHPWVTGETASADKMTDASKKLSMFRVFKSKLEAKVFESFCSWSDRDDGNAMKKSALVERAFHSLDLNDKGFLTREDLRLLTKRKSNLTSQSAEEEGEDGNKPLSLSGFSELLGENMKNVYFPGGHTIYEEGDVGNHMYFINSGIIEVTTRDGAKNRRSQNDFFGEGALLHPKKIRSASIKCVTPVNAISISREYFDKYLASSGLTQDLKEKDKTRKRNRAKTILRLQKNLKPISVKNGDALFRCGEEAESLFILENGKVDILVGGKKVFNVSAGDIFGEHSLIMSRPRNTSAVCRSNNCLVYEMKERDFYEIYTSSTQVRTSLRELCFRREFQKALVKKTGKEFPSIRDLREVFDAADPDKTGLLEIDQVAVVLKSFDPSLTESEIQEVLNALDLNDSGKISFHEFKLIFGMNKTRAASI</sequence>
<dbReference type="Gene3D" id="1.10.510.10">
    <property type="entry name" value="Transferase(Phosphotransferase) domain 1"/>
    <property type="match status" value="1"/>
</dbReference>
<dbReference type="InterPro" id="IPR000595">
    <property type="entry name" value="cNMP-bd_dom"/>
</dbReference>
<dbReference type="SUPFAM" id="SSF56112">
    <property type="entry name" value="Protein kinase-like (PK-like)"/>
    <property type="match status" value="1"/>
</dbReference>
<feature type="domain" description="Cyclic nucleotide-binding" evidence="10">
    <location>
        <begin position="597"/>
        <end position="702"/>
    </location>
</feature>
<dbReference type="InterPro" id="IPR018490">
    <property type="entry name" value="cNMP-bd_dom_sf"/>
</dbReference>
<keyword evidence="5" id="KW-0142">cGMP-binding</keyword>
<dbReference type="InterPro" id="IPR000719">
    <property type="entry name" value="Prot_kinase_dom"/>
</dbReference>
<evidence type="ECO:0000256" key="6">
    <source>
        <dbReference type="ARBA" id="ARBA00024334"/>
    </source>
</evidence>
<dbReference type="CDD" id="cd00051">
    <property type="entry name" value="EFh"/>
    <property type="match status" value="1"/>
</dbReference>
<feature type="domain" description="Cyclic nucleotide-binding" evidence="10">
    <location>
        <begin position="484"/>
        <end position="588"/>
    </location>
</feature>
<dbReference type="GO" id="GO:0005509">
    <property type="term" value="F:calcium ion binding"/>
    <property type="evidence" value="ECO:0007669"/>
    <property type="project" value="InterPro"/>
</dbReference>
<feature type="chain" id="PRO_5030650505" description="cGMP-dependent protein kinase" evidence="8">
    <location>
        <begin position="24"/>
        <end position="792"/>
    </location>
</feature>
<name>A0A7S3PUW6_9STRA</name>
<dbReference type="InterPro" id="IPR018488">
    <property type="entry name" value="cNMP-bd_CS"/>
</dbReference>
<dbReference type="PROSITE" id="PS00889">
    <property type="entry name" value="CNMP_BINDING_2"/>
    <property type="match status" value="1"/>
</dbReference>
<dbReference type="SMART" id="SM00100">
    <property type="entry name" value="cNMP"/>
    <property type="match status" value="2"/>
</dbReference>
<dbReference type="InterPro" id="IPR011009">
    <property type="entry name" value="Kinase-like_dom_sf"/>
</dbReference>
<evidence type="ECO:0000313" key="12">
    <source>
        <dbReference type="EMBL" id="CAE0456050.1"/>
    </source>
</evidence>
<feature type="binding site" evidence="7">
    <location>
        <position position="141"/>
    </location>
    <ligand>
        <name>ATP</name>
        <dbReference type="ChEBI" id="CHEBI:30616"/>
    </ligand>
</feature>
<feature type="domain" description="EF-hand" evidence="11">
    <location>
        <begin position="753"/>
        <end position="788"/>
    </location>
</feature>
<dbReference type="InterPro" id="IPR008271">
    <property type="entry name" value="Ser/Thr_kinase_AS"/>
</dbReference>
<dbReference type="AlphaFoldDB" id="A0A7S3PUW6"/>
<dbReference type="PROSITE" id="PS50222">
    <property type="entry name" value="EF_HAND_2"/>
    <property type="match status" value="3"/>
</dbReference>
<dbReference type="FunFam" id="1.10.510.10:FF:000571">
    <property type="entry name" value="Maternal embryonic leucine zipper kinase"/>
    <property type="match status" value="1"/>
</dbReference>
<dbReference type="InterPro" id="IPR014710">
    <property type="entry name" value="RmlC-like_jellyroll"/>
</dbReference>
<feature type="domain" description="Protein kinase" evidence="9">
    <location>
        <begin position="107"/>
        <end position="376"/>
    </location>
</feature>
<feature type="signal peptide" evidence="8">
    <location>
        <begin position="1"/>
        <end position="23"/>
    </location>
</feature>
<dbReference type="SMART" id="SM00220">
    <property type="entry name" value="S_TKc"/>
    <property type="match status" value="1"/>
</dbReference>
<keyword evidence="1" id="KW-0140">cGMP</keyword>
<organism evidence="12">
    <name type="scientific">Chaetoceros debilis</name>
    <dbReference type="NCBI Taxonomy" id="122233"/>
    <lineage>
        <taxon>Eukaryota</taxon>
        <taxon>Sar</taxon>
        <taxon>Stramenopiles</taxon>
        <taxon>Ochrophyta</taxon>
        <taxon>Bacillariophyta</taxon>
        <taxon>Coscinodiscophyceae</taxon>
        <taxon>Chaetocerotophycidae</taxon>
        <taxon>Chaetocerotales</taxon>
        <taxon>Chaetocerotaceae</taxon>
        <taxon>Chaetoceros</taxon>
    </lineage>
</organism>
<keyword evidence="4 7" id="KW-0067">ATP-binding</keyword>
<evidence type="ECO:0000256" key="2">
    <source>
        <dbReference type="ARBA" id="ARBA00022741"/>
    </source>
</evidence>
<dbReference type="Gene3D" id="2.60.120.10">
    <property type="entry name" value="Jelly Rolls"/>
    <property type="match status" value="2"/>
</dbReference>
<dbReference type="Gene3D" id="1.10.238.10">
    <property type="entry name" value="EF-hand"/>
    <property type="match status" value="1"/>
</dbReference>
<evidence type="ECO:0000256" key="1">
    <source>
        <dbReference type="ARBA" id="ARBA00022535"/>
    </source>
</evidence>
<dbReference type="PROSITE" id="PS50042">
    <property type="entry name" value="CNMP_BINDING_3"/>
    <property type="match status" value="2"/>
</dbReference>
<dbReference type="GO" id="GO:0004672">
    <property type="term" value="F:protein kinase activity"/>
    <property type="evidence" value="ECO:0007669"/>
    <property type="project" value="InterPro"/>
</dbReference>
<dbReference type="CDD" id="cd00038">
    <property type="entry name" value="CAP_ED"/>
    <property type="match status" value="2"/>
</dbReference>
<feature type="domain" description="EF-hand" evidence="11">
    <location>
        <begin position="717"/>
        <end position="752"/>
    </location>
</feature>
<evidence type="ECO:0000256" key="8">
    <source>
        <dbReference type="SAM" id="SignalP"/>
    </source>
</evidence>
<comment type="similarity">
    <text evidence="6">Belongs to the protein kinase superfamily. Ser/Thr protein kinase family. CDPK subfamily.</text>
</comment>
<evidence type="ECO:0000256" key="5">
    <source>
        <dbReference type="ARBA" id="ARBA00022992"/>
    </source>
</evidence>
<evidence type="ECO:0000259" key="10">
    <source>
        <dbReference type="PROSITE" id="PS50042"/>
    </source>
</evidence>
<keyword evidence="2 7" id="KW-0547">Nucleotide-binding</keyword>
<dbReference type="PROSITE" id="PS00108">
    <property type="entry name" value="PROTEIN_KINASE_ST"/>
    <property type="match status" value="1"/>
</dbReference>
<dbReference type="Pfam" id="PF00069">
    <property type="entry name" value="Pkinase"/>
    <property type="match status" value="1"/>
</dbReference>
<evidence type="ECO:0000259" key="9">
    <source>
        <dbReference type="PROSITE" id="PS50011"/>
    </source>
</evidence>
<keyword evidence="3" id="KW-0106">Calcium</keyword>
<dbReference type="InterPro" id="IPR011992">
    <property type="entry name" value="EF-hand-dom_pair"/>
</dbReference>
<dbReference type="Pfam" id="PF00027">
    <property type="entry name" value="cNMP_binding"/>
    <property type="match status" value="2"/>
</dbReference>
<dbReference type="PROSITE" id="PS00018">
    <property type="entry name" value="EF_HAND_1"/>
    <property type="match status" value="1"/>
</dbReference>
<dbReference type="GO" id="GO:0030553">
    <property type="term" value="F:cGMP binding"/>
    <property type="evidence" value="ECO:0007669"/>
    <property type="project" value="UniProtKB-KW"/>
</dbReference>
<accession>A0A7S3PUW6</accession>
<dbReference type="PROSITE" id="PS00107">
    <property type="entry name" value="PROTEIN_KINASE_ATP"/>
    <property type="match status" value="1"/>
</dbReference>
<evidence type="ECO:0008006" key="13">
    <source>
        <dbReference type="Google" id="ProtNLM"/>
    </source>
</evidence>
<evidence type="ECO:0000256" key="4">
    <source>
        <dbReference type="ARBA" id="ARBA00022840"/>
    </source>
</evidence>
<dbReference type="GO" id="GO:0005524">
    <property type="term" value="F:ATP binding"/>
    <property type="evidence" value="ECO:0007669"/>
    <property type="project" value="UniProtKB-UniRule"/>
</dbReference>
<dbReference type="SUPFAM" id="SSF51206">
    <property type="entry name" value="cAMP-binding domain-like"/>
    <property type="match status" value="2"/>
</dbReference>
<dbReference type="InterPro" id="IPR017441">
    <property type="entry name" value="Protein_kinase_ATP_BS"/>
</dbReference>
<dbReference type="PANTHER" id="PTHR24347">
    <property type="entry name" value="SERINE/THREONINE-PROTEIN KINASE"/>
    <property type="match status" value="1"/>
</dbReference>
<dbReference type="Pfam" id="PF13499">
    <property type="entry name" value="EF-hand_7"/>
    <property type="match status" value="1"/>
</dbReference>
<proteinExistence type="inferred from homology"/>
<gene>
    <name evidence="12" type="ORF">CDEB00056_LOCUS891</name>
</gene>
<dbReference type="SUPFAM" id="SSF47473">
    <property type="entry name" value="EF-hand"/>
    <property type="match status" value="1"/>
</dbReference>